<dbReference type="GO" id="GO:0006164">
    <property type="term" value="P:purine nucleotide biosynthetic process"/>
    <property type="evidence" value="ECO:0007669"/>
    <property type="project" value="UniProtKB-KW"/>
</dbReference>
<dbReference type="InterPro" id="IPR046346">
    <property type="entry name" value="Aminoacid_DH-like_N_sf"/>
</dbReference>
<dbReference type="EMBL" id="PFQB01000064">
    <property type="protein sequence ID" value="PJA14031.1"/>
    <property type="molecule type" value="Genomic_DNA"/>
</dbReference>
<keyword evidence="7" id="KW-0028">Amino-acid biosynthesis</keyword>
<evidence type="ECO:0000313" key="11">
    <source>
        <dbReference type="EMBL" id="PJA14031.1"/>
    </source>
</evidence>
<evidence type="ECO:0000259" key="10">
    <source>
        <dbReference type="Pfam" id="PF02882"/>
    </source>
</evidence>
<dbReference type="AlphaFoldDB" id="A0A2M7W276"/>
<name>A0A2M7W276_9BACT</name>
<comment type="caution">
    <text evidence="11">The sequence shown here is derived from an EMBL/GenBank/DDBJ whole genome shotgun (WGS) entry which is preliminary data.</text>
</comment>
<dbReference type="GO" id="GO:0004477">
    <property type="term" value="F:methenyltetrahydrofolate cyclohydrolase activity"/>
    <property type="evidence" value="ECO:0007669"/>
    <property type="project" value="TreeGrafter"/>
</dbReference>
<keyword evidence="3" id="KW-0658">Purine biosynthesis</keyword>
<evidence type="ECO:0000259" key="9">
    <source>
        <dbReference type="Pfam" id="PF00763"/>
    </source>
</evidence>
<dbReference type="InterPro" id="IPR020630">
    <property type="entry name" value="THF_DH/CycHdrlase_cat_dom"/>
</dbReference>
<dbReference type="PANTHER" id="PTHR48099">
    <property type="entry name" value="C-1-TETRAHYDROFOLATE SYNTHASE, CYTOPLASMIC-RELATED"/>
    <property type="match status" value="1"/>
</dbReference>
<dbReference type="Proteomes" id="UP000228952">
    <property type="component" value="Unassembled WGS sequence"/>
</dbReference>
<evidence type="ECO:0000313" key="12">
    <source>
        <dbReference type="Proteomes" id="UP000228952"/>
    </source>
</evidence>
<dbReference type="Pfam" id="PF00763">
    <property type="entry name" value="THF_DHG_CYH"/>
    <property type="match status" value="1"/>
</dbReference>
<keyword evidence="4" id="KW-0378">Hydrolase</keyword>
<keyword evidence="8" id="KW-0511">Multifunctional enzyme</keyword>
<evidence type="ECO:0000256" key="2">
    <source>
        <dbReference type="ARBA" id="ARBA00022563"/>
    </source>
</evidence>
<evidence type="ECO:0000256" key="8">
    <source>
        <dbReference type="ARBA" id="ARBA00023268"/>
    </source>
</evidence>
<feature type="domain" description="Tetrahydrofolate dehydrogenase/cyclohydrolase catalytic" evidence="9">
    <location>
        <begin position="6"/>
        <end position="118"/>
    </location>
</feature>
<dbReference type="PRINTS" id="PR00085">
    <property type="entry name" value="THFDHDRGNASE"/>
</dbReference>
<keyword evidence="2" id="KW-0554">One-carbon metabolism</keyword>
<reference evidence="12" key="1">
    <citation type="submission" date="2017-09" db="EMBL/GenBank/DDBJ databases">
        <title>Depth-based differentiation of microbial function through sediment-hosted aquifers and enrichment of novel symbionts in the deep terrestrial subsurface.</title>
        <authorList>
            <person name="Probst A.J."/>
            <person name="Ladd B."/>
            <person name="Jarett J.K."/>
            <person name="Geller-Mcgrath D.E."/>
            <person name="Sieber C.M.K."/>
            <person name="Emerson J.B."/>
            <person name="Anantharaman K."/>
            <person name="Thomas B.C."/>
            <person name="Malmstrom R."/>
            <person name="Stieglmeier M."/>
            <person name="Klingl A."/>
            <person name="Woyke T."/>
            <person name="Ryan C.M."/>
            <person name="Banfield J.F."/>
        </authorList>
    </citation>
    <scope>NUCLEOTIDE SEQUENCE [LARGE SCALE GENOMIC DNA]</scope>
</reference>
<keyword evidence="5" id="KW-0521">NADP</keyword>
<evidence type="ECO:0008006" key="13">
    <source>
        <dbReference type="Google" id="ProtNLM"/>
    </source>
</evidence>
<proteinExistence type="predicted"/>
<evidence type="ECO:0000256" key="3">
    <source>
        <dbReference type="ARBA" id="ARBA00022755"/>
    </source>
</evidence>
<dbReference type="GO" id="GO:0009086">
    <property type="term" value="P:methionine biosynthetic process"/>
    <property type="evidence" value="ECO:0007669"/>
    <property type="project" value="UniProtKB-KW"/>
</dbReference>
<accession>A0A2M7W276</accession>
<keyword evidence="6" id="KW-0560">Oxidoreductase</keyword>
<keyword evidence="7" id="KW-0486">Methionine biosynthesis</keyword>
<sequence>MQTTLLDGKALSAKILLELSQTISENNLKPRLLIIQVGDHAASAQYVALKKKRGVEIGVEVIVEHVAGSKFATLKEKVSSIVAKDRTAVDGIMVQLPLPEPQHTADVLSIIPPELDVDGLLGKASNFNSAAADAVIALLSTLPDYSTKPFTILIIGDSPYVGGSIYQALLKTNTIHTNNIACINEFTADKEDYFQKYTVVISCVGKPHIYSAKALRKGAILIDVGTSPTIQGQIVGDFDTAEANGYLTAYTPVPGGVGPVTVAMLLKHVVENSLRNREKDC</sequence>
<dbReference type="InterPro" id="IPR020631">
    <property type="entry name" value="THF_DH/CycHdrlase_NAD-bd_dom"/>
</dbReference>
<dbReference type="SUPFAM" id="SSF53223">
    <property type="entry name" value="Aminoacid dehydrogenase-like, N-terminal domain"/>
    <property type="match status" value="1"/>
</dbReference>
<protein>
    <recommendedName>
        <fullName evidence="13">Methenyltetrahydrofolate cyclohydrolase</fullName>
    </recommendedName>
</protein>
<dbReference type="Pfam" id="PF02882">
    <property type="entry name" value="THF_DHG_CYH_C"/>
    <property type="match status" value="1"/>
</dbReference>
<evidence type="ECO:0000256" key="6">
    <source>
        <dbReference type="ARBA" id="ARBA00023002"/>
    </source>
</evidence>
<dbReference type="GO" id="GO:0035999">
    <property type="term" value="P:tetrahydrofolate interconversion"/>
    <property type="evidence" value="ECO:0007669"/>
    <property type="project" value="TreeGrafter"/>
</dbReference>
<dbReference type="SUPFAM" id="SSF51735">
    <property type="entry name" value="NAD(P)-binding Rossmann-fold domains"/>
    <property type="match status" value="1"/>
</dbReference>
<evidence type="ECO:0000256" key="4">
    <source>
        <dbReference type="ARBA" id="ARBA00022801"/>
    </source>
</evidence>
<comment type="pathway">
    <text evidence="1">One-carbon metabolism; tetrahydrofolate interconversion.</text>
</comment>
<dbReference type="GO" id="GO:0005829">
    <property type="term" value="C:cytosol"/>
    <property type="evidence" value="ECO:0007669"/>
    <property type="project" value="TreeGrafter"/>
</dbReference>
<dbReference type="Gene3D" id="3.40.50.720">
    <property type="entry name" value="NAD(P)-binding Rossmann-like Domain"/>
    <property type="match status" value="1"/>
</dbReference>
<feature type="domain" description="Tetrahydrofolate dehydrogenase/cyclohydrolase NAD(P)-binding" evidence="10">
    <location>
        <begin position="130"/>
        <end position="274"/>
    </location>
</feature>
<dbReference type="GO" id="GO:0004488">
    <property type="term" value="F:methylenetetrahydrofolate dehydrogenase (NADP+) activity"/>
    <property type="evidence" value="ECO:0007669"/>
    <property type="project" value="InterPro"/>
</dbReference>
<dbReference type="PANTHER" id="PTHR48099:SF5">
    <property type="entry name" value="C-1-TETRAHYDROFOLATE SYNTHASE, CYTOPLASMIC"/>
    <property type="match status" value="1"/>
</dbReference>
<evidence type="ECO:0000256" key="7">
    <source>
        <dbReference type="ARBA" id="ARBA00023167"/>
    </source>
</evidence>
<evidence type="ECO:0000256" key="5">
    <source>
        <dbReference type="ARBA" id="ARBA00022857"/>
    </source>
</evidence>
<dbReference type="InterPro" id="IPR000672">
    <property type="entry name" value="THF_DH/CycHdrlase"/>
</dbReference>
<organism evidence="11 12">
    <name type="scientific">Candidatus Dojkabacteria bacterium CG_4_10_14_0_2_um_filter_Dojkabacteria_WS6_41_15</name>
    <dbReference type="NCBI Taxonomy" id="2014249"/>
    <lineage>
        <taxon>Bacteria</taxon>
        <taxon>Candidatus Dojkabacteria</taxon>
    </lineage>
</organism>
<dbReference type="Gene3D" id="3.40.50.10860">
    <property type="entry name" value="Leucine Dehydrogenase, chain A, domain 1"/>
    <property type="match status" value="1"/>
</dbReference>
<evidence type="ECO:0000256" key="1">
    <source>
        <dbReference type="ARBA" id="ARBA00004777"/>
    </source>
</evidence>
<gene>
    <name evidence="11" type="ORF">COX64_02520</name>
</gene>
<dbReference type="InterPro" id="IPR036291">
    <property type="entry name" value="NAD(P)-bd_dom_sf"/>
</dbReference>